<dbReference type="Proteomes" id="UP000001901">
    <property type="component" value="Chromosome"/>
</dbReference>
<dbReference type="GeneID" id="8739502"/>
<name>D2RHX8_ARCPA</name>
<evidence type="ECO:0000313" key="2">
    <source>
        <dbReference type="Proteomes" id="UP000001901"/>
    </source>
</evidence>
<reference evidence="1 2" key="1">
    <citation type="journal article" date="2010" name="Stand. Genomic Sci.">
        <title>Complete genome sequence of Archaeoglobus profundus type strain (AV18).</title>
        <authorList>
            <person name="von Jan M."/>
            <person name="Lapidus A."/>
            <person name="Del Rio T.G."/>
            <person name="Copeland A."/>
            <person name="Tice H."/>
            <person name="Cheng J.F."/>
            <person name="Lucas S."/>
            <person name="Chen F."/>
            <person name="Nolan M."/>
            <person name="Goodwin L."/>
            <person name="Han C."/>
            <person name="Pitluck S."/>
            <person name="Liolios K."/>
            <person name="Ivanova N."/>
            <person name="Mavromatis K."/>
            <person name="Ovchinnikova G."/>
            <person name="Chertkov O."/>
            <person name="Pati A."/>
            <person name="Chen A."/>
            <person name="Palaniappan K."/>
            <person name="Land M."/>
            <person name="Hauser L."/>
            <person name="Chang Y.J."/>
            <person name="Jeffries C.D."/>
            <person name="Saunders E."/>
            <person name="Brettin T."/>
            <person name="Detter J.C."/>
            <person name="Chain P."/>
            <person name="Eichinger K."/>
            <person name="Huber H."/>
            <person name="Spring S."/>
            <person name="Rohde M."/>
            <person name="Goker M."/>
            <person name="Wirth R."/>
            <person name="Woyke T."/>
            <person name="Bristow J."/>
            <person name="Eisen J.A."/>
            <person name="Markowitz V."/>
            <person name="Hugenholtz P."/>
            <person name="Kyrpides N.C."/>
            <person name="Klenk H.P."/>
        </authorList>
    </citation>
    <scope>NUCLEOTIDE SEQUENCE [LARGE SCALE GENOMIC DNA]</scope>
    <source>
        <strain evidence="2">DSM 5631 / JCM 9629 / NBRC 100127 / Av18</strain>
    </source>
</reference>
<dbReference type="HOGENOM" id="CLU_2055940_0_0_2"/>
<sequence>MEWGKVVDRVVGLGPSAAKCFAEIAGGNPSAACLGLAIGVATESIEFVREKIRTKREYADRKEIFKFECKEDDENYNRICKVLIRTCEEYFNGKATIEKVGDKVILTCYRRNDFDDFLI</sequence>
<organism evidence="1 2">
    <name type="scientific">Archaeoglobus profundus (strain DSM 5631 / JCM 9629 / NBRC 100127 / Av18)</name>
    <dbReference type="NCBI Taxonomy" id="572546"/>
    <lineage>
        <taxon>Archaea</taxon>
        <taxon>Methanobacteriati</taxon>
        <taxon>Methanobacteriota</taxon>
        <taxon>Archaeoglobi</taxon>
        <taxon>Archaeoglobales</taxon>
        <taxon>Archaeoglobaceae</taxon>
        <taxon>Archaeoglobus</taxon>
    </lineage>
</organism>
<evidence type="ECO:0000313" key="1">
    <source>
        <dbReference type="EMBL" id="ADB57903.1"/>
    </source>
</evidence>
<proteinExistence type="predicted"/>
<dbReference type="STRING" id="572546.Arcpr_0840"/>
<dbReference type="AlphaFoldDB" id="D2RHX8"/>
<dbReference type="RefSeq" id="WP_012940239.1">
    <property type="nucleotide sequence ID" value="NC_013741.1"/>
</dbReference>
<gene>
    <name evidence="1" type="ordered locus">Arcpr_0840</name>
</gene>
<accession>D2RHX8</accession>
<dbReference type="PaxDb" id="572546-Arcpr_0840"/>
<dbReference type="KEGG" id="apo:Arcpr_0840"/>
<dbReference type="EMBL" id="CP001857">
    <property type="protein sequence ID" value="ADB57903.1"/>
    <property type="molecule type" value="Genomic_DNA"/>
</dbReference>
<keyword evidence="2" id="KW-1185">Reference proteome</keyword>
<protein>
    <submittedName>
        <fullName evidence="1">Uncharacterized protein</fullName>
    </submittedName>
</protein>